<protein>
    <recommendedName>
        <fullName evidence="4 12">Signal peptidase I</fullName>
        <ecNumber evidence="4 12">3.4.21.89</ecNumber>
    </recommendedName>
</protein>
<evidence type="ECO:0000256" key="4">
    <source>
        <dbReference type="ARBA" id="ARBA00013208"/>
    </source>
</evidence>
<feature type="domain" description="Peptidase S26" evidence="13">
    <location>
        <begin position="10"/>
        <end position="178"/>
    </location>
</feature>
<evidence type="ECO:0000313" key="16">
    <source>
        <dbReference type="Proteomes" id="UP000238825"/>
    </source>
</evidence>
<reference evidence="14 16" key="1">
    <citation type="submission" date="2017-03" db="EMBL/GenBank/DDBJ databases">
        <title>The whole genome sequencing and assembly of Lysinibacillus sphaericus DSM 28T strain.</title>
        <authorList>
            <person name="Lee Y.-J."/>
            <person name="Yi H."/>
            <person name="Bahn Y.-S."/>
            <person name="Kim J.F."/>
            <person name="Lee D.-W."/>
        </authorList>
    </citation>
    <scope>NUCLEOTIDE SEQUENCE [LARGE SCALE GENOMIC DNA]</scope>
    <source>
        <strain evidence="14 16">DSM 28</strain>
    </source>
</reference>
<dbReference type="Pfam" id="PF10502">
    <property type="entry name" value="Peptidase_S26"/>
    <property type="match status" value="1"/>
</dbReference>
<evidence type="ECO:0000256" key="7">
    <source>
        <dbReference type="ARBA" id="ARBA00022692"/>
    </source>
</evidence>
<dbReference type="SUPFAM" id="SSF51306">
    <property type="entry name" value="LexA/Signal peptidase"/>
    <property type="match status" value="1"/>
</dbReference>
<feature type="transmembrane region" description="Helical" evidence="12">
    <location>
        <begin position="12"/>
        <end position="31"/>
    </location>
</feature>
<dbReference type="CDD" id="cd06530">
    <property type="entry name" value="S26_SPase_I"/>
    <property type="match status" value="1"/>
</dbReference>
<keyword evidence="10 12" id="KW-0472">Membrane</keyword>
<evidence type="ECO:0000256" key="8">
    <source>
        <dbReference type="ARBA" id="ARBA00022801"/>
    </source>
</evidence>
<evidence type="ECO:0000313" key="17">
    <source>
        <dbReference type="Proteomes" id="UP000255295"/>
    </source>
</evidence>
<dbReference type="InterPro" id="IPR019757">
    <property type="entry name" value="Pept_S26A_signal_pept_1_Lys-AS"/>
</dbReference>
<keyword evidence="9 12" id="KW-1133">Transmembrane helix</keyword>
<dbReference type="PANTHER" id="PTHR43390">
    <property type="entry name" value="SIGNAL PEPTIDASE I"/>
    <property type="match status" value="1"/>
</dbReference>
<organism evidence="14 16">
    <name type="scientific">Lysinibacillus sphaericus</name>
    <name type="common">Bacillus sphaericus</name>
    <dbReference type="NCBI Taxonomy" id="1421"/>
    <lineage>
        <taxon>Bacteria</taxon>
        <taxon>Bacillati</taxon>
        <taxon>Bacillota</taxon>
        <taxon>Bacilli</taxon>
        <taxon>Bacillales</taxon>
        <taxon>Bacillaceae</taxon>
        <taxon>Lysinibacillus</taxon>
    </lineage>
</organism>
<evidence type="ECO:0000256" key="6">
    <source>
        <dbReference type="ARBA" id="ARBA00022670"/>
    </source>
</evidence>
<dbReference type="GO" id="GO:0006465">
    <property type="term" value="P:signal peptide processing"/>
    <property type="evidence" value="ECO:0007669"/>
    <property type="project" value="InterPro"/>
</dbReference>
<evidence type="ECO:0000256" key="9">
    <source>
        <dbReference type="ARBA" id="ARBA00022989"/>
    </source>
</evidence>
<evidence type="ECO:0000313" key="15">
    <source>
        <dbReference type="EMBL" id="SUV17045.1"/>
    </source>
</evidence>
<evidence type="ECO:0000256" key="12">
    <source>
        <dbReference type="RuleBase" id="RU362042"/>
    </source>
</evidence>
<keyword evidence="8 12" id="KW-0378">Hydrolase</keyword>
<dbReference type="PROSITE" id="PS00760">
    <property type="entry name" value="SPASE_I_2"/>
    <property type="match status" value="1"/>
</dbReference>
<dbReference type="GeneID" id="48277093"/>
<dbReference type="GO" id="GO:0005886">
    <property type="term" value="C:plasma membrane"/>
    <property type="evidence" value="ECO:0007669"/>
    <property type="project" value="UniProtKB-SubCell"/>
</dbReference>
<dbReference type="InterPro" id="IPR036286">
    <property type="entry name" value="LexA/Signal_pep-like_sf"/>
</dbReference>
<reference evidence="15 17" key="2">
    <citation type="submission" date="2018-06" db="EMBL/GenBank/DDBJ databases">
        <authorList>
            <consortium name="Pathogen Informatics"/>
            <person name="Doyle S."/>
        </authorList>
    </citation>
    <scope>NUCLEOTIDE SEQUENCE [LARGE SCALE GENOMIC DNA]</scope>
    <source>
        <strain evidence="15 17">NCTC10338</strain>
    </source>
</reference>
<dbReference type="PRINTS" id="PR00727">
    <property type="entry name" value="LEADERPTASE"/>
</dbReference>
<dbReference type="PROSITE" id="PS00761">
    <property type="entry name" value="SPASE_I_3"/>
    <property type="match status" value="1"/>
</dbReference>
<feature type="active site" evidence="11">
    <location>
        <position position="81"/>
    </location>
</feature>
<keyword evidence="6 12" id="KW-0645">Protease</keyword>
<dbReference type="EC" id="3.4.21.89" evidence="4 12"/>
<dbReference type="InterPro" id="IPR000223">
    <property type="entry name" value="Pept_S26A_signal_pept_1"/>
</dbReference>
<name>A0A2S0K130_LYSSH</name>
<evidence type="ECO:0000256" key="3">
    <source>
        <dbReference type="ARBA" id="ARBA00009370"/>
    </source>
</evidence>
<dbReference type="GO" id="GO:0009003">
    <property type="term" value="F:signal peptidase activity"/>
    <property type="evidence" value="ECO:0007669"/>
    <property type="project" value="UniProtKB-EC"/>
</dbReference>
<sequence>MEKSKKKELLDWVKSTVITCVIVIATMAFIVSPTRVGGASMMPTYEDGDFVLVNKIGKKISGIARFDVIVFKTPNDEIYIKRVIGLPGDHIAYEDDTLYVNNEASEEPYLDLYKKQLLDTGTLTKDFTLQSLTDHSTIPEGYLFVLGDNRRNSIDSRYSSVGLVPMDKVLGKANVRFYPFDSVGIVK</sequence>
<comment type="subcellular location">
    <subcellularLocation>
        <location evidence="2">Cell membrane</location>
        <topology evidence="2">Single-pass type II membrane protein</topology>
    </subcellularLocation>
    <subcellularLocation>
        <location evidence="12">Membrane</location>
        <topology evidence="12">Single-pass type II membrane protein</topology>
    </subcellularLocation>
</comment>
<dbReference type="InterPro" id="IPR019758">
    <property type="entry name" value="Pept_S26A_signal_pept_1_CS"/>
</dbReference>
<evidence type="ECO:0000313" key="14">
    <source>
        <dbReference type="EMBL" id="AVK97095.1"/>
    </source>
</evidence>
<evidence type="ECO:0000256" key="11">
    <source>
        <dbReference type="PIRSR" id="PIRSR600223-1"/>
    </source>
</evidence>
<comment type="catalytic activity">
    <reaction evidence="1 12">
        <text>Cleavage of hydrophobic, N-terminal signal or leader sequences from secreted and periplasmic proteins.</text>
        <dbReference type="EC" id="3.4.21.89"/>
    </reaction>
</comment>
<dbReference type="AlphaFoldDB" id="A0A2S0K130"/>
<dbReference type="EMBL" id="UFSZ01000001">
    <property type="protein sequence ID" value="SUV17045.1"/>
    <property type="molecule type" value="Genomic_DNA"/>
</dbReference>
<proteinExistence type="inferred from homology"/>
<dbReference type="Gene3D" id="2.10.109.10">
    <property type="entry name" value="Umud Fragment, subunit A"/>
    <property type="match status" value="1"/>
</dbReference>
<gene>
    <name evidence="15" type="primary">sipM</name>
    <name evidence="14" type="ORF">LS41612_12885</name>
    <name evidence="15" type="ORF">NCTC10338_02132</name>
</gene>
<dbReference type="InterPro" id="IPR019533">
    <property type="entry name" value="Peptidase_S26"/>
</dbReference>
<dbReference type="FunFam" id="2.10.109.10:FF:000008">
    <property type="entry name" value="Signal peptidase I"/>
    <property type="match status" value="1"/>
</dbReference>
<dbReference type="GO" id="GO:0004252">
    <property type="term" value="F:serine-type endopeptidase activity"/>
    <property type="evidence" value="ECO:0007669"/>
    <property type="project" value="InterPro"/>
</dbReference>
<evidence type="ECO:0000259" key="13">
    <source>
        <dbReference type="Pfam" id="PF10502"/>
    </source>
</evidence>
<dbReference type="PANTHER" id="PTHR43390:SF1">
    <property type="entry name" value="CHLOROPLAST PROCESSING PEPTIDASE"/>
    <property type="match status" value="1"/>
</dbReference>
<accession>A0A2S0K130</accession>
<dbReference type="EMBL" id="CP019980">
    <property type="protein sequence ID" value="AVK97095.1"/>
    <property type="molecule type" value="Genomic_DNA"/>
</dbReference>
<evidence type="ECO:0000256" key="10">
    <source>
        <dbReference type="ARBA" id="ARBA00023136"/>
    </source>
</evidence>
<feature type="active site" evidence="11">
    <location>
        <position position="40"/>
    </location>
</feature>
<dbReference type="NCBIfam" id="TIGR02227">
    <property type="entry name" value="sigpep_I_bact"/>
    <property type="match status" value="1"/>
</dbReference>
<dbReference type="Proteomes" id="UP000238825">
    <property type="component" value="Chromosome"/>
</dbReference>
<dbReference type="RefSeq" id="WP_024361855.1">
    <property type="nucleotide sequence ID" value="NZ_BJNS01000037.1"/>
</dbReference>
<comment type="similarity">
    <text evidence="3 12">Belongs to the peptidase S26 family.</text>
</comment>
<evidence type="ECO:0000256" key="1">
    <source>
        <dbReference type="ARBA" id="ARBA00000677"/>
    </source>
</evidence>
<keyword evidence="7 12" id="KW-0812">Transmembrane</keyword>
<keyword evidence="5" id="KW-1003">Cell membrane</keyword>
<evidence type="ECO:0000256" key="5">
    <source>
        <dbReference type="ARBA" id="ARBA00022475"/>
    </source>
</evidence>
<evidence type="ECO:0000256" key="2">
    <source>
        <dbReference type="ARBA" id="ARBA00004401"/>
    </source>
</evidence>
<dbReference type="Proteomes" id="UP000255295">
    <property type="component" value="Unassembled WGS sequence"/>
</dbReference>